<name>F4LUN7_TEPAE</name>
<proteinExistence type="predicted"/>
<dbReference type="InterPro" id="IPR006230">
    <property type="entry name" value="MutL"/>
</dbReference>
<dbReference type="Proteomes" id="UP000010802">
    <property type="component" value="Chromosome"/>
</dbReference>
<evidence type="ECO:0008006" key="3">
    <source>
        <dbReference type="Google" id="ProtNLM"/>
    </source>
</evidence>
<keyword evidence="2" id="KW-1185">Reference proteome</keyword>
<dbReference type="eggNOG" id="COG0145">
    <property type="taxonomic scope" value="Bacteria"/>
</dbReference>
<protein>
    <recommendedName>
        <fullName evidence="3">Glutamate mutase, MutL</fullName>
    </recommendedName>
</protein>
<reference evidence="2" key="1">
    <citation type="journal article" date="2013" name="Genome Announc.">
        <title>First genome sequence of a syntrophic acetate-oxidizing bacterium, Tepidanaerobacter acetatoxydans strain Re1.</title>
        <authorList>
            <person name="Manzoor S."/>
            <person name="Bongcam-Rudloff E."/>
            <person name="Schnurer A."/>
            <person name="Muller B."/>
        </authorList>
    </citation>
    <scope>NUCLEOTIDE SEQUENCE [LARGE SCALE GENOMIC DNA]</scope>
    <source>
        <strain evidence="2">Re1</strain>
    </source>
</reference>
<evidence type="ECO:0000313" key="2">
    <source>
        <dbReference type="Proteomes" id="UP000010802"/>
    </source>
</evidence>
<organism evidence="1 2">
    <name type="scientific">Tepidanaerobacter acetatoxydans (strain DSM 21804 / JCM 16047 / Re1)</name>
    <dbReference type="NCBI Taxonomy" id="1209989"/>
    <lineage>
        <taxon>Bacteria</taxon>
        <taxon>Bacillati</taxon>
        <taxon>Bacillota</taxon>
        <taxon>Clostridia</taxon>
        <taxon>Thermosediminibacterales</taxon>
        <taxon>Tepidanaerobacteraceae</taxon>
        <taxon>Tepidanaerobacter</taxon>
    </lineage>
</organism>
<dbReference type="AlphaFoldDB" id="F4LUN7"/>
<dbReference type="Pfam" id="PF13941">
    <property type="entry name" value="MutL"/>
    <property type="match status" value="1"/>
</dbReference>
<dbReference type="KEGG" id="tep:TepRe1_0404"/>
<dbReference type="EMBL" id="HF563609">
    <property type="protein sequence ID" value="CDI40378.1"/>
    <property type="molecule type" value="Genomic_DNA"/>
</dbReference>
<dbReference type="NCBIfam" id="TIGR01319">
    <property type="entry name" value="glmL_fam"/>
    <property type="match status" value="1"/>
</dbReference>
<accession>F4LUN7</accession>
<dbReference type="STRING" id="1209989.TepRe1_0404"/>
<dbReference type="KEGG" id="tae:TepiRe1_0448"/>
<sequence length="474" mass="51682">MIFVAKYDYFVIDIGSTYTKLRLFKDCRLVATAQAPTTIENVYKGITLGKTKICAATGDTSIDACHVLATSSAAGGLRMVAMGYMARVTAKAAKEVAMNAGARVLEIVSQEDPPEYRVEILKEINPDIILLAGGTDGGDESSIIENAKLILESGIKAVVIIAGNINSQSEVAGILHDGGVAYERVPNIMPTIHELRVREAREAIHQEFIRQITKAPGLAPLKQEITTDKIIPTPGAVLMGAELLAKGVYDEKGLGDLVLVDLGGATTDVHSVLPSLEKLADEEKGLIVANEKQVAYRTVEGNLGMRVSAQGILDVVGSKGLLKKRNIDDKSVEREVTQYVRFLEKNPGHLPKNEREKLFDELLAETAIEVALKRHAGFITQEFDPIMGTVPGMPIGRDLRKVKYIIGVGGFFVHNKLSDAQKRIENAIKKPEFSLLPENPEILIDQNYLLYAAGAISQIDREYAFTLLKNYFGI</sequence>
<gene>
    <name evidence="1" type="ordered locus">TEPIRE1_0448</name>
</gene>
<evidence type="ECO:0000313" key="1">
    <source>
        <dbReference type="EMBL" id="CDI40378.1"/>
    </source>
</evidence>
<dbReference type="HOGENOM" id="CLU_046680_0_0_9"/>
<dbReference type="PIRSF" id="PIRSF004729">
    <property type="entry name" value="MutL"/>
    <property type="match status" value="1"/>
</dbReference>